<dbReference type="AlphaFoldDB" id="A0A1G7Y976"/>
<protein>
    <submittedName>
        <fullName evidence="2">Putative phosphoesterase, SbcD/Mre11-related/metallophosphoesterase, DNA ligase-associated</fullName>
    </submittedName>
</protein>
<dbReference type="SUPFAM" id="SSF56300">
    <property type="entry name" value="Metallo-dependent phosphatases"/>
    <property type="match status" value="1"/>
</dbReference>
<evidence type="ECO:0000259" key="1">
    <source>
        <dbReference type="Pfam" id="PF00149"/>
    </source>
</evidence>
<dbReference type="Pfam" id="PF00149">
    <property type="entry name" value="Metallophos"/>
    <property type="match status" value="1"/>
</dbReference>
<dbReference type="PANTHER" id="PTHR39323:SF1">
    <property type="entry name" value="BLR1149 PROTEIN"/>
    <property type="match status" value="1"/>
</dbReference>
<keyword evidence="3" id="KW-1185">Reference proteome</keyword>
<keyword evidence="2" id="KW-0436">Ligase</keyword>
<dbReference type="GO" id="GO:0016874">
    <property type="term" value="F:ligase activity"/>
    <property type="evidence" value="ECO:0007669"/>
    <property type="project" value="UniProtKB-KW"/>
</dbReference>
<dbReference type="STRING" id="551996.SAMN05192573_105294"/>
<dbReference type="InterPro" id="IPR029052">
    <property type="entry name" value="Metallo-depent_PP-like"/>
</dbReference>
<evidence type="ECO:0000313" key="2">
    <source>
        <dbReference type="EMBL" id="SDG92530.1"/>
    </source>
</evidence>
<sequence length="241" mass="27334">MIKKKLLLLPLEGRRAFINFALMISAATPFSLLGQDLLLLPQKAIYWQQQSALIIADVHLGKVGHFRKAGIAIPRDMEQSDLAVLSDLIYEHKPEKLIFLGDLFHSDMNNDWDWFILWRSQFPALQIILVRGNHDIIADKHYHNLNIELHDELLISPFLMMHHPLANDQDEKAGYVFCGHIHPGVNLSGRARQSITLPCFAFGNKQGILPSFGKFTGRVAIRSLQNDRIFAVLKDKVVAIA</sequence>
<dbReference type="Gene3D" id="3.60.21.10">
    <property type="match status" value="1"/>
</dbReference>
<dbReference type="InterPro" id="IPR004843">
    <property type="entry name" value="Calcineurin-like_PHP"/>
</dbReference>
<dbReference type="Proteomes" id="UP000199705">
    <property type="component" value="Unassembled WGS sequence"/>
</dbReference>
<feature type="domain" description="Calcineurin-like phosphoesterase" evidence="1">
    <location>
        <begin position="53"/>
        <end position="142"/>
    </location>
</feature>
<name>A0A1G7Y976_9SPHI</name>
<dbReference type="GO" id="GO:0016787">
    <property type="term" value="F:hydrolase activity"/>
    <property type="evidence" value="ECO:0007669"/>
    <property type="project" value="InterPro"/>
</dbReference>
<gene>
    <name evidence="2" type="ORF">SAMN05192573_105294</name>
</gene>
<accession>A0A1G7Y976</accession>
<proteinExistence type="predicted"/>
<evidence type="ECO:0000313" key="3">
    <source>
        <dbReference type="Proteomes" id="UP000199705"/>
    </source>
</evidence>
<dbReference type="EMBL" id="FNCG01000005">
    <property type="protein sequence ID" value="SDG92530.1"/>
    <property type="molecule type" value="Genomic_DNA"/>
</dbReference>
<dbReference type="NCBIfam" id="TIGR04123">
    <property type="entry name" value="P_estr_lig_assc"/>
    <property type="match status" value="1"/>
</dbReference>
<dbReference type="PANTHER" id="PTHR39323">
    <property type="entry name" value="BLR1149 PROTEIN"/>
    <property type="match status" value="1"/>
</dbReference>
<reference evidence="3" key="1">
    <citation type="submission" date="2016-10" db="EMBL/GenBank/DDBJ databases">
        <authorList>
            <person name="Varghese N."/>
            <person name="Submissions S."/>
        </authorList>
    </citation>
    <scope>NUCLEOTIDE SEQUENCE [LARGE SCALE GENOMIC DNA]</scope>
    <source>
        <strain evidence="3">Gh-67</strain>
    </source>
</reference>
<dbReference type="InterPro" id="IPR026336">
    <property type="entry name" value="PdeM-like"/>
</dbReference>
<dbReference type="RefSeq" id="WP_256337410.1">
    <property type="nucleotide sequence ID" value="NZ_FNCG01000005.1"/>
</dbReference>
<organism evidence="2 3">
    <name type="scientific">Mucilaginibacter gossypii</name>
    <dbReference type="NCBI Taxonomy" id="551996"/>
    <lineage>
        <taxon>Bacteria</taxon>
        <taxon>Pseudomonadati</taxon>
        <taxon>Bacteroidota</taxon>
        <taxon>Sphingobacteriia</taxon>
        <taxon>Sphingobacteriales</taxon>
        <taxon>Sphingobacteriaceae</taxon>
        <taxon>Mucilaginibacter</taxon>
    </lineage>
</organism>